<accession>A0A6J6C3Y6</accession>
<dbReference type="InterPro" id="IPR019681">
    <property type="entry name" value="DUF2530"/>
</dbReference>
<feature type="transmembrane region" description="Helical" evidence="1">
    <location>
        <begin position="7"/>
        <end position="28"/>
    </location>
</feature>
<protein>
    <submittedName>
        <fullName evidence="2">Unannotated protein</fullName>
    </submittedName>
</protein>
<dbReference type="EMBL" id="CAEZSJ010000151">
    <property type="protein sequence ID" value="CAB4545767.1"/>
    <property type="molecule type" value="Genomic_DNA"/>
</dbReference>
<evidence type="ECO:0000313" key="2">
    <source>
        <dbReference type="EMBL" id="CAB4545767.1"/>
    </source>
</evidence>
<sequence length="61" mass="6768">MVHLRSAITIIIVGIALWFIALIFAIGIDASSRTIWICSTGIALGVIGLRYTIRRAKREQK</sequence>
<feature type="transmembrane region" description="Helical" evidence="1">
    <location>
        <begin position="34"/>
        <end position="53"/>
    </location>
</feature>
<dbReference type="Pfam" id="PF10745">
    <property type="entry name" value="DUF2530"/>
    <property type="match status" value="1"/>
</dbReference>
<evidence type="ECO:0000256" key="1">
    <source>
        <dbReference type="SAM" id="Phobius"/>
    </source>
</evidence>
<keyword evidence="1" id="KW-0812">Transmembrane</keyword>
<keyword evidence="1" id="KW-1133">Transmembrane helix</keyword>
<reference evidence="2" key="1">
    <citation type="submission" date="2020-05" db="EMBL/GenBank/DDBJ databases">
        <authorList>
            <person name="Chiriac C."/>
            <person name="Salcher M."/>
            <person name="Ghai R."/>
            <person name="Kavagutti S V."/>
        </authorList>
    </citation>
    <scope>NUCLEOTIDE SEQUENCE</scope>
</reference>
<proteinExistence type="predicted"/>
<keyword evidence="1" id="KW-0472">Membrane</keyword>
<gene>
    <name evidence="2" type="ORF">UFOPK1425_00818</name>
</gene>
<dbReference type="AlphaFoldDB" id="A0A6J6C3Y6"/>
<name>A0A6J6C3Y6_9ZZZZ</name>
<organism evidence="2">
    <name type="scientific">freshwater metagenome</name>
    <dbReference type="NCBI Taxonomy" id="449393"/>
    <lineage>
        <taxon>unclassified sequences</taxon>
        <taxon>metagenomes</taxon>
        <taxon>ecological metagenomes</taxon>
    </lineage>
</organism>